<proteinExistence type="predicted"/>
<protein>
    <submittedName>
        <fullName evidence="1">Uncharacterized protein</fullName>
    </submittedName>
</protein>
<name>A0A8J6THV9_9BACT</name>
<evidence type="ECO:0000313" key="1">
    <source>
        <dbReference type="EMBL" id="MBC8362390.1"/>
    </source>
</evidence>
<dbReference type="Proteomes" id="UP000603434">
    <property type="component" value="Unassembled WGS sequence"/>
</dbReference>
<organism evidence="1 2">
    <name type="scientific">Candidatus Desulfatibia profunda</name>
    <dbReference type="NCBI Taxonomy" id="2841695"/>
    <lineage>
        <taxon>Bacteria</taxon>
        <taxon>Pseudomonadati</taxon>
        <taxon>Thermodesulfobacteriota</taxon>
        <taxon>Desulfobacteria</taxon>
        <taxon>Desulfobacterales</taxon>
        <taxon>Desulfobacterales incertae sedis</taxon>
        <taxon>Candidatus Desulfatibia</taxon>
    </lineage>
</organism>
<evidence type="ECO:0000313" key="2">
    <source>
        <dbReference type="Proteomes" id="UP000603434"/>
    </source>
</evidence>
<sequence length="212" mass="24971">MQHEIDIKGFTKPAITFLKENGHTSIVSLGCGQQVNRIDNHLRLMTGLNLNYYVGIDCSPYIEMVSEKLFMDPDDMTALLAQYYRGRPGRFREAVNLFPGTFVEELAGVHCAIVVCQRVYPNFFWKDLIMSMSPKLVLQEDLHGCERQKLRGEHYVRNWSKIRHFNLKPFRPWPVFPGEKNLMLWRRRDFGDKQEESGKFRWLKRLREAFIG</sequence>
<comment type="caution">
    <text evidence="1">The sequence shown here is derived from an EMBL/GenBank/DDBJ whole genome shotgun (WGS) entry which is preliminary data.</text>
</comment>
<accession>A0A8J6THV9</accession>
<gene>
    <name evidence="1" type="ORF">H8E23_13440</name>
</gene>
<dbReference type="AlphaFoldDB" id="A0A8J6THV9"/>
<dbReference type="EMBL" id="JACNJH010000187">
    <property type="protein sequence ID" value="MBC8362390.1"/>
    <property type="molecule type" value="Genomic_DNA"/>
</dbReference>
<reference evidence="1 2" key="1">
    <citation type="submission" date="2020-08" db="EMBL/GenBank/DDBJ databases">
        <title>Bridging the membrane lipid divide: bacteria of the FCB group superphylum have the potential to synthesize archaeal ether lipids.</title>
        <authorList>
            <person name="Villanueva L."/>
            <person name="Von Meijenfeldt F.A.B."/>
            <person name="Westbye A.B."/>
            <person name="Yadav S."/>
            <person name="Hopmans E.C."/>
            <person name="Dutilh B.E."/>
            <person name="Sinninghe Damste J.S."/>
        </authorList>
    </citation>
    <scope>NUCLEOTIDE SEQUENCE [LARGE SCALE GENOMIC DNA]</scope>
    <source>
        <strain evidence="1">NIOZ-UU30</strain>
    </source>
</reference>